<dbReference type="InterPro" id="IPR005105">
    <property type="entry name" value="GlnD_Uridyltrans_N"/>
</dbReference>
<dbReference type="CDD" id="cd00038">
    <property type="entry name" value="CAP_ED"/>
    <property type="match status" value="1"/>
</dbReference>
<dbReference type="RefSeq" id="WP_119910447.1">
    <property type="nucleotide sequence ID" value="NZ_QZCH01000010.1"/>
</dbReference>
<dbReference type="PANTHER" id="PTHR43773">
    <property type="entry name" value="MAGNESIUM TRANSPORTER MGTE"/>
    <property type="match status" value="1"/>
</dbReference>
<dbReference type="Pfam" id="PF00027">
    <property type="entry name" value="cNMP_binding"/>
    <property type="match status" value="1"/>
</dbReference>
<dbReference type="InterPro" id="IPR006669">
    <property type="entry name" value="MgtE_transporter"/>
</dbReference>
<dbReference type="SUPFAM" id="SSF51206">
    <property type="entry name" value="cAMP-binding domain-like"/>
    <property type="match status" value="1"/>
</dbReference>
<reference evidence="2 3" key="1">
    <citation type="submission" date="2018-09" db="EMBL/GenBank/DDBJ databases">
        <authorList>
            <person name="Wang F."/>
        </authorList>
    </citation>
    <scope>NUCLEOTIDE SEQUENCE [LARGE SCALE GENOMIC DNA]</scope>
    <source>
        <strain evidence="2 3">PLHSC7-2</strain>
    </source>
</reference>
<dbReference type="InterPro" id="IPR000595">
    <property type="entry name" value="cNMP-bd_dom"/>
</dbReference>
<proteinExistence type="predicted"/>
<dbReference type="CDD" id="cd05401">
    <property type="entry name" value="NT_GlnE_GlnD_like"/>
    <property type="match status" value="1"/>
</dbReference>
<evidence type="ECO:0000313" key="2">
    <source>
        <dbReference type="EMBL" id="RJG47864.1"/>
    </source>
</evidence>
<dbReference type="Gene3D" id="3.10.580.10">
    <property type="entry name" value="CBS-domain"/>
    <property type="match status" value="1"/>
</dbReference>
<comment type="caution">
    <text evidence="2">The sequence shown here is derived from an EMBL/GenBank/DDBJ whole genome shotgun (WGS) entry which is preliminary data.</text>
</comment>
<dbReference type="SUPFAM" id="SSF54631">
    <property type="entry name" value="CBS-domain pair"/>
    <property type="match status" value="1"/>
</dbReference>
<dbReference type="Pfam" id="PF03445">
    <property type="entry name" value="DUF294"/>
    <property type="match status" value="1"/>
</dbReference>
<dbReference type="Pfam" id="PF00571">
    <property type="entry name" value="CBS"/>
    <property type="match status" value="1"/>
</dbReference>
<dbReference type="InterPro" id="IPR018490">
    <property type="entry name" value="cNMP-bd_dom_sf"/>
</dbReference>
<dbReference type="AlphaFoldDB" id="A0A418YF96"/>
<feature type="domain" description="Cyclic nucleotide-binding" evidence="1">
    <location>
        <begin position="11"/>
        <end position="76"/>
    </location>
</feature>
<keyword evidence="3" id="KW-1185">Reference proteome</keyword>
<gene>
    <name evidence="2" type="ORF">D1Z90_09120</name>
</gene>
<dbReference type="InterPro" id="IPR000644">
    <property type="entry name" value="CBS_dom"/>
</dbReference>
<dbReference type="EMBL" id="QZCH01000010">
    <property type="protein sequence ID" value="RJG47864.1"/>
    <property type="molecule type" value="Genomic_DNA"/>
</dbReference>
<dbReference type="Proteomes" id="UP000283255">
    <property type="component" value="Unassembled WGS sequence"/>
</dbReference>
<dbReference type="GO" id="GO:0008773">
    <property type="term" value="F:[protein-PII] uridylyltransferase activity"/>
    <property type="evidence" value="ECO:0007669"/>
    <property type="project" value="InterPro"/>
</dbReference>
<dbReference type="Gene3D" id="2.60.120.10">
    <property type="entry name" value="Jelly Rolls"/>
    <property type="match status" value="1"/>
</dbReference>
<accession>A0A418YF96</accession>
<sequence length="598" mass="67577">MTTDFNCSEPPFSLLTLAQQDALQRQLDIVYFESGAQILTQGQQVSSFYIIIKGVIEELDNTRQEVFAHYTHGDYFDIRSQFGSPCKHDYRSMEETLCYQLPTEFFLKLTRENPAFVDHFQQNLAQKYAKLEARVGDKNLSEFILTQIDDSNIQPAVVIADDTSIKHATQMMLEQKIETLLVEHEGQYGMLTGTDLLKASVMAQAANDTPVLGFAHFNLIAVAQGDFLFNAMLAMTQNHIERVVVKQGLRITGILEMPHLLSLFSTHSHVLALRIARAKDLTELQDAAITLQTLVQNLTNNGIKIEFIMKLMATMNGQVMKRLFQLIMPDAVQQHCCLIVMGSEGRGEQIIKTDQDNALIIRDGFTEPNLTQYLEAFSQGLLACGYPACPGKVMVNNPAWVNTSQQWQRQIQHWHQSQQGDDIMQLAILADAHCICGPDALLKQLKQTLLDGFNQQTVKMSQFAAIALRFATPLGLFGGLKAQEDHLDIKKGGIFTIVHGVRALSIEHALNATNTIERIQQLQKKQVIDPEMATNLIHTLQLFFWLRLEQQLGQHQGINNELSLSQLSPNERDLLRHGLHVVKKFKKLLAQHFMIRDY</sequence>
<reference evidence="2 3" key="2">
    <citation type="submission" date="2019-01" db="EMBL/GenBank/DDBJ databases">
        <title>Motilimonas pumilus sp. nov., isolated from the gut of sea cucumber (Apostichopus japonicus).</title>
        <authorList>
            <person name="Wang F.-Q."/>
            <person name="Ren L.-H."/>
            <person name="Lin Y.-W."/>
            <person name="Sun G.-H."/>
            <person name="Du Z.-J."/>
            <person name="Zhao J.-X."/>
            <person name="Liu X.-J."/>
            <person name="Liu L.-J."/>
        </authorList>
    </citation>
    <scope>NUCLEOTIDE SEQUENCE [LARGE SCALE GENOMIC DNA]</scope>
    <source>
        <strain evidence="2 3">PLHSC7-2</strain>
    </source>
</reference>
<organism evidence="2 3">
    <name type="scientific">Motilimonas pumila</name>
    <dbReference type="NCBI Taxonomy" id="2303987"/>
    <lineage>
        <taxon>Bacteria</taxon>
        <taxon>Pseudomonadati</taxon>
        <taxon>Pseudomonadota</taxon>
        <taxon>Gammaproteobacteria</taxon>
        <taxon>Alteromonadales</taxon>
        <taxon>Alteromonadales genera incertae sedis</taxon>
        <taxon>Motilimonas</taxon>
    </lineage>
</organism>
<dbReference type="GO" id="GO:0016020">
    <property type="term" value="C:membrane"/>
    <property type="evidence" value="ECO:0007669"/>
    <property type="project" value="InterPro"/>
</dbReference>
<protein>
    <submittedName>
        <fullName evidence="2">Cyclic nucleotide-binding/CBS domain-containing protein</fullName>
    </submittedName>
</protein>
<evidence type="ECO:0000259" key="1">
    <source>
        <dbReference type="PROSITE" id="PS50042"/>
    </source>
</evidence>
<dbReference type="Pfam" id="PF10335">
    <property type="entry name" value="DUF294_C"/>
    <property type="match status" value="1"/>
</dbReference>
<dbReference type="SMART" id="SM00116">
    <property type="entry name" value="CBS"/>
    <property type="match status" value="2"/>
</dbReference>
<evidence type="ECO:0000313" key="3">
    <source>
        <dbReference type="Proteomes" id="UP000283255"/>
    </source>
</evidence>
<dbReference type="PANTHER" id="PTHR43773:SF1">
    <property type="entry name" value="MAGNESIUM TRANSPORTER MGTE"/>
    <property type="match status" value="1"/>
</dbReference>
<dbReference type="GO" id="GO:0015095">
    <property type="term" value="F:magnesium ion transmembrane transporter activity"/>
    <property type="evidence" value="ECO:0007669"/>
    <property type="project" value="InterPro"/>
</dbReference>
<dbReference type="SMART" id="SM00100">
    <property type="entry name" value="cNMP"/>
    <property type="match status" value="1"/>
</dbReference>
<name>A0A418YF96_9GAMM</name>
<dbReference type="PROSITE" id="PS50042">
    <property type="entry name" value="CNMP_BINDING_3"/>
    <property type="match status" value="1"/>
</dbReference>
<dbReference type="InterPro" id="IPR014710">
    <property type="entry name" value="RmlC-like_jellyroll"/>
</dbReference>
<dbReference type="InterPro" id="IPR018821">
    <property type="entry name" value="DUF294_put_nucleoTrafse_sb-bd"/>
</dbReference>
<dbReference type="InterPro" id="IPR046342">
    <property type="entry name" value="CBS_dom_sf"/>
</dbReference>
<dbReference type="OrthoDB" id="9808528at2"/>